<name>M3B207_PSEFD</name>
<dbReference type="VEuPathDB" id="FungiDB:MYCFIDRAFT_207803"/>
<protein>
    <submittedName>
        <fullName evidence="1">Uncharacterized protein</fullName>
    </submittedName>
</protein>
<dbReference type="RefSeq" id="XP_007926663.1">
    <property type="nucleotide sequence ID" value="XM_007928472.1"/>
</dbReference>
<organism evidence="1 2">
    <name type="scientific">Pseudocercospora fijiensis (strain CIRAD86)</name>
    <name type="common">Black leaf streak disease fungus</name>
    <name type="synonym">Mycosphaerella fijiensis</name>
    <dbReference type="NCBI Taxonomy" id="383855"/>
    <lineage>
        <taxon>Eukaryota</taxon>
        <taxon>Fungi</taxon>
        <taxon>Dikarya</taxon>
        <taxon>Ascomycota</taxon>
        <taxon>Pezizomycotina</taxon>
        <taxon>Dothideomycetes</taxon>
        <taxon>Dothideomycetidae</taxon>
        <taxon>Mycosphaerellales</taxon>
        <taxon>Mycosphaerellaceae</taxon>
        <taxon>Pseudocercospora</taxon>
    </lineage>
</organism>
<dbReference type="GeneID" id="19336619"/>
<evidence type="ECO:0000313" key="1">
    <source>
        <dbReference type="EMBL" id="EME83447.1"/>
    </source>
</evidence>
<accession>M3B207</accession>
<gene>
    <name evidence="1" type="ORF">MYCFIDRAFT_207803</name>
</gene>
<dbReference type="KEGG" id="pfj:MYCFIDRAFT_207803"/>
<sequence>MAEDDMHLGKRWYVKVRWYTTYSLATAQGIKTALAEVATDWTVPQTGPLPIMLRLSRTVAKIWLLSPCEAFQSTRYDGKSSRLSPSAAISWLRPLRNRWRRLSKDFSVPLFWAAATKVC</sequence>
<reference evidence="1 2" key="1">
    <citation type="journal article" date="2012" name="PLoS Pathog.">
        <title>Diverse lifestyles and strategies of plant pathogenesis encoded in the genomes of eighteen Dothideomycetes fungi.</title>
        <authorList>
            <person name="Ohm R.A."/>
            <person name="Feau N."/>
            <person name="Henrissat B."/>
            <person name="Schoch C.L."/>
            <person name="Horwitz B.A."/>
            <person name="Barry K.W."/>
            <person name="Condon B.J."/>
            <person name="Copeland A.C."/>
            <person name="Dhillon B."/>
            <person name="Glaser F."/>
            <person name="Hesse C.N."/>
            <person name="Kosti I."/>
            <person name="LaButti K."/>
            <person name="Lindquist E.A."/>
            <person name="Lucas S."/>
            <person name="Salamov A.A."/>
            <person name="Bradshaw R.E."/>
            <person name="Ciuffetti L."/>
            <person name="Hamelin R.C."/>
            <person name="Kema G.H.J."/>
            <person name="Lawrence C."/>
            <person name="Scott J.A."/>
            <person name="Spatafora J.W."/>
            <person name="Turgeon B.G."/>
            <person name="de Wit P.J.G.M."/>
            <person name="Zhong S."/>
            <person name="Goodwin S.B."/>
            <person name="Grigoriev I.V."/>
        </authorList>
    </citation>
    <scope>NUCLEOTIDE SEQUENCE [LARGE SCALE GENOMIC DNA]</scope>
    <source>
        <strain evidence="1 2">CIRAD86</strain>
    </source>
</reference>
<keyword evidence="2" id="KW-1185">Reference proteome</keyword>
<dbReference type="Proteomes" id="UP000016932">
    <property type="component" value="Unassembled WGS sequence"/>
</dbReference>
<dbReference type="HOGENOM" id="CLU_2062508_0_0_1"/>
<evidence type="ECO:0000313" key="2">
    <source>
        <dbReference type="Proteomes" id="UP000016932"/>
    </source>
</evidence>
<proteinExistence type="predicted"/>
<dbReference type="EMBL" id="KB446558">
    <property type="protein sequence ID" value="EME83447.1"/>
    <property type="molecule type" value="Genomic_DNA"/>
</dbReference>
<dbReference type="AlphaFoldDB" id="M3B207"/>